<evidence type="ECO:0000256" key="1">
    <source>
        <dbReference type="SAM" id="Phobius"/>
    </source>
</evidence>
<keyword evidence="1" id="KW-1133">Transmembrane helix</keyword>
<feature type="transmembrane region" description="Helical" evidence="1">
    <location>
        <begin position="7"/>
        <end position="31"/>
    </location>
</feature>
<protein>
    <submittedName>
        <fullName evidence="2">Prepilin-type N-terminal cleavage/methylation domain-containing protein</fullName>
    </submittedName>
</protein>
<dbReference type="Pfam" id="PF07963">
    <property type="entry name" value="N_methyl"/>
    <property type="match status" value="1"/>
</dbReference>
<comment type="caution">
    <text evidence="2">The sequence shown here is derived from an EMBL/GenBank/DDBJ whole genome shotgun (WGS) entry which is preliminary data.</text>
</comment>
<evidence type="ECO:0000313" key="3">
    <source>
        <dbReference type="Proteomes" id="UP000534388"/>
    </source>
</evidence>
<organism evidence="2 3">
    <name type="scientific">Rugamonas brunnea</name>
    <dbReference type="NCBI Taxonomy" id="2758569"/>
    <lineage>
        <taxon>Bacteria</taxon>
        <taxon>Pseudomonadati</taxon>
        <taxon>Pseudomonadota</taxon>
        <taxon>Betaproteobacteria</taxon>
        <taxon>Burkholderiales</taxon>
        <taxon>Oxalobacteraceae</taxon>
        <taxon>Telluria group</taxon>
        <taxon>Rugamonas</taxon>
    </lineage>
</organism>
<keyword evidence="1" id="KW-0472">Membrane</keyword>
<gene>
    <name evidence="2" type="ORF">H3H37_24355</name>
</gene>
<dbReference type="PROSITE" id="PS00409">
    <property type="entry name" value="PROKAR_NTER_METHYL"/>
    <property type="match status" value="1"/>
</dbReference>
<dbReference type="EMBL" id="JACEZT010000027">
    <property type="protein sequence ID" value="MBA5640201.1"/>
    <property type="molecule type" value="Genomic_DNA"/>
</dbReference>
<evidence type="ECO:0000313" key="2">
    <source>
        <dbReference type="EMBL" id="MBA5640201.1"/>
    </source>
</evidence>
<reference evidence="2 3" key="1">
    <citation type="submission" date="2020-07" db="EMBL/GenBank/DDBJ databases">
        <title>Novel species isolated from subtropical streams in China.</title>
        <authorList>
            <person name="Lu H."/>
        </authorList>
    </citation>
    <scope>NUCLEOTIDE SEQUENCE [LARGE SCALE GENOMIC DNA]</scope>
    <source>
        <strain evidence="2 3">LX20W</strain>
    </source>
</reference>
<dbReference type="RefSeq" id="WP_182167400.1">
    <property type="nucleotide sequence ID" value="NZ_JACEZT010000027.1"/>
</dbReference>
<sequence>MYTKQRGLSLIELVMFMVIMGVAAVTVLQLLNMSTKASAEPARRKQALLLAEALMEEVEQARFTFCDPSDANAATATSAAVGAPGDTTKCATTVEAFGPENGETRPYNNVNDYVTAKSTAQQSFLSGSQLVDAAGTAMGGVGTPLTGFTATVAMEPATLGPSGMAVTGDDTPANMEVLHITINVNYGSGNDVTLDGYRTRYAPRTTD</sequence>
<dbReference type="AlphaFoldDB" id="A0A7W2EX40"/>
<keyword evidence="3" id="KW-1185">Reference proteome</keyword>
<dbReference type="InterPro" id="IPR012902">
    <property type="entry name" value="N_methyl_site"/>
</dbReference>
<dbReference type="Proteomes" id="UP000534388">
    <property type="component" value="Unassembled WGS sequence"/>
</dbReference>
<accession>A0A7W2EX40</accession>
<keyword evidence="1" id="KW-0812">Transmembrane</keyword>
<proteinExistence type="predicted"/>
<name>A0A7W2EX40_9BURK</name>